<organism evidence="4 5">
    <name type="scientific">Lepraria finkii</name>
    <dbReference type="NCBI Taxonomy" id="1340010"/>
    <lineage>
        <taxon>Eukaryota</taxon>
        <taxon>Fungi</taxon>
        <taxon>Dikarya</taxon>
        <taxon>Ascomycota</taxon>
        <taxon>Pezizomycotina</taxon>
        <taxon>Lecanoromycetes</taxon>
        <taxon>OSLEUM clade</taxon>
        <taxon>Lecanoromycetidae</taxon>
        <taxon>Lecanorales</taxon>
        <taxon>Lecanorineae</taxon>
        <taxon>Stereocaulaceae</taxon>
        <taxon>Lepraria</taxon>
    </lineage>
</organism>
<feature type="region of interest" description="Disordered" evidence="1">
    <location>
        <begin position="222"/>
        <end position="303"/>
    </location>
</feature>
<evidence type="ECO:0000313" key="4">
    <source>
        <dbReference type="EMBL" id="KAL2050483.1"/>
    </source>
</evidence>
<comment type="caution">
    <text evidence="4">The sequence shown here is derived from an EMBL/GenBank/DDBJ whole genome shotgun (WGS) entry which is preliminary data.</text>
</comment>
<feature type="compositionally biased region" description="Low complexity" evidence="1">
    <location>
        <begin position="239"/>
        <end position="256"/>
    </location>
</feature>
<evidence type="ECO:0000256" key="1">
    <source>
        <dbReference type="SAM" id="MobiDB-lite"/>
    </source>
</evidence>
<keyword evidence="2" id="KW-0812">Transmembrane</keyword>
<feature type="transmembrane region" description="Helical" evidence="2">
    <location>
        <begin position="161"/>
        <end position="183"/>
    </location>
</feature>
<feature type="region of interest" description="Disordered" evidence="1">
    <location>
        <begin position="104"/>
        <end position="135"/>
    </location>
</feature>
<keyword evidence="2" id="KW-1133">Transmembrane helix</keyword>
<evidence type="ECO:0000313" key="5">
    <source>
        <dbReference type="Proteomes" id="UP001590951"/>
    </source>
</evidence>
<name>A0ABR4B3V5_9LECA</name>
<keyword evidence="2" id="KW-0472">Membrane</keyword>
<gene>
    <name evidence="4" type="ORF">ABVK25_009317</name>
</gene>
<keyword evidence="3" id="KW-0732">Signal</keyword>
<keyword evidence="5" id="KW-1185">Reference proteome</keyword>
<protein>
    <submittedName>
        <fullName evidence="4">Uncharacterized protein</fullName>
    </submittedName>
</protein>
<evidence type="ECO:0000256" key="3">
    <source>
        <dbReference type="SAM" id="SignalP"/>
    </source>
</evidence>
<evidence type="ECO:0000256" key="2">
    <source>
        <dbReference type="SAM" id="Phobius"/>
    </source>
</evidence>
<feature type="signal peptide" evidence="3">
    <location>
        <begin position="1"/>
        <end position="18"/>
    </location>
</feature>
<dbReference type="Proteomes" id="UP001590951">
    <property type="component" value="Unassembled WGS sequence"/>
</dbReference>
<proteinExistence type="predicted"/>
<feature type="chain" id="PRO_5047484247" evidence="3">
    <location>
        <begin position="19"/>
        <end position="303"/>
    </location>
</feature>
<sequence>MLLLQITSWLLILDLASGQIIPPVPSIPAIATIDKSSGLAIASSATVAANSEASVATQNIVPSATSQALADASSATVHANSVASAATVRADSIAATAGRTDVTTATSATAATSATTSSPTTSGSSSTSASSSSASPEAAATTNSLASSAAVSSALSSSSKIGIGLGVPLGAAVACAVAGFLIYRHRKYQRESRLGHHANIRGGAYYPGSDEENKATTIGSWDERTMDSSQGLRPQGVRPQVTVSQTTSSQGVSPQSASEPRSGGWGDGGGVFVAVPEVHGEHVPPFTTELKGSSGVWKAELPS</sequence>
<dbReference type="EMBL" id="JBHFEH010000047">
    <property type="protein sequence ID" value="KAL2050483.1"/>
    <property type="molecule type" value="Genomic_DNA"/>
</dbReference>
<accession>A0ABR4B3V5</accession>
<reference evidence="4 5" key="1">
    <citation type="submission" date="2024-09" db="EMBL/GenBank/DDBJ databases">
        <title>Rethinking Asexuality: The Enigmatic Case of Functional Sexual Genes in Lepraria (Stereocaulaceae).</title>
        <authorList>
            <person name="Doellman M."/>
            <person name="Sun Y."/>
            <person name="Barcenas-Pena A."/>
            <person name="Lumbsch H.T."/>
            <person name="Grewe F."/>
        </authorList>
    </citation>
    <scope>NUCLEOTIDE SEQUENCE [LARGE SCALE GENOMIC DNA]</scope>
    <source>
        <strain evidence="4 5">Grewe 0041</strain>
    </source>
</reference>